<dbReference type="Pfam" id="PF12822">
    <property type="entry name" value="ECF_trnsprt"/>
    <property type="match status" value="1"/>
</dbReference>
<accession>A0ABT1WPV5</accession>
<protein>
    <submittedName>
        <fullName evidence="2">Folate family ECF transporter S component</fullName>
    </submittedName>
</protein>
<reference evidence="2" key="1">
    <citation type="submission" date="2022-07" db="EMBL/GenBank/DDBJ databases">
        <authorList>
            <person name="Jung M.-Y."/>
            <person name="Lee M."/>
        </authorList>
    </citation>
    <scope>NUCLEOTIDE SEQUENCE</scope>
    <source>
        <strain evidence="2">S8</strain>
    </source>
</reference>
<dbReference type="InterPro" id="IPR030949">
    <property type="entry name" value="ECF_S_folate_fam"/>
</dbReference>
<dbReference type="Proteomes" id="UP001059480">
    <property type="component" value="Unassembled WGS sequence"/>
</dbReference>
<proteinExistence type="predicted"/>
<gene>
    <name evidence="2" type="ORF">NPA36_08140</name>
</gene>
<dbReference type="InterPro" id="IPR024529">
    <property type="entry name" value="ECF_trnsprt_substrate-spec"/>
</dbReference>
<keyword evidence="3" id="KW-1185">Reference proteome</keyword>
<dbReference type="EMBL" id="JANHNZ010000009">
    <property type="protein sequence ID" value="MCQ9210518.1"/>
    <property type="molecule type" value="Genomic_DNA"/>
</dbReference>
<organism evidence="2 3">
    <name type="scientific">Granulicatella seriolae</name>
    <dbReference type="NCBI Taxonomy" id="2967226"/>
    <lineage>
        <taxon>Bacteria</taxon>
        <taxon>Bacillati</taxon>
        <taxon>Bacillota</taxon>
        <taxon>Bacilli</taxon>
        <taxon>Lactobacillales</taxon>
        <taxon>Carnobacteriaceae</taxon>
        <taxon>Granulicatella</taxon>
    </lineage>
</organism>
<evidence type="ECO:0000313" key="2">
    <source>
        <dbReference type="EMBL" id="MCQ9210518.1"/>
    </source>
</evidence>
<name>A0ABT1WPV5_9LACT</name>
<keyword evidence="1" id="KW-0812">Transmembrane</keyword>
<dbReference type="RefSeq" id="WP_256945631.1">
    <property type="nucleotide sequence ID" value="NZ_JANHNZ010000009.1"/>
</dbReference>
<sequence>MKTNYQNQSKMNPALSLTIIAMVIAFRLALSYIPSFKFGSYAEIGVGFIGAALAAVLLGPWRAAGVGAVVDILSFFLTGGGLFFPGYTLSAALGGLLYGLMLYKKEPSFLRVLVTVSLVTLIINLGLGSLWIHLLYGKAFEVFMGVRIIKNLISWPINTLVLYLLLNNDNVKRIINKYRL</sequence>
<evidence type="ECO:0000256" key="1">
    <source>
        <dbReference type="SAM" id="Phobius"/>
    </source>
</evidence>
<feature type="transmembrane region" description="Helical" evidence="1">
    <location>
        <begin position="148"/>
        <end position="166"/>
    </location>
</feature>
<dbReference type="NCBIfam" id="TIGR04518">
    <property type="entry name" value="ECF_S_folT_fam"/>
    <property type="match status" value="1"/>
</dbReference>
<dbReference type="Gene3D" id="1.10.1760.20">
    <property type="match status" value="1"/>
</dbReference>
<comment type="caution">
    <text evidence="2">The sequence shown here is derived from an EMBL/GenBank/DDBJ whole genome shotgun (WGS) entry which is preliminary data.</text>
</comment>
<keyword evidence="1" id="KW-0472">Membrane</keyword>
<reference evidence="2" key="2">
    <citation type="journal article" date="2023" name="Curr. Microbiol.">
        <title>Granulicatella seriolae sp. nov., a Novel Facultative Anaerobe Isolated from Yellowtail Marine Fish.</title>
        <authorList>
            <person name="Lee M."/>
            <person name="Choi Y.J."/>
            <person name="Farooq A."/>
            <person name="Jeong J.B."/>
            <person name="Jung M.Y."/>
        </authorList>
    </citation>
    <scope>NUCLEOTIDE SEQUENCE</scope>
    <source>
        <strain evidence="2">S8</strain>
    </source>
</reference>
<evidence type="ECO:0000313" key="3">
    <source>
        <dbReference type="Proteomes" id="UP001059480"/>
    </source>
</evidence>
<reference evidence="2" key="3">
    <citation type="journal article" date="2023" name="Microbiol. Resour. Announc.">
        <title>Draft Genome Sequence of Granulicatella sp. Strain S8, Isolated from a Marine Fish, Seriola quinqueradiata.</title>
        <authorList>
            <person name="Lee M."/>
            <person name="Farooq A."/>
            <person name="Jeong J.B."/>
            <person name="Jung M.Y."/>
        </authorList>
    </citation>
    <scope>NUCLEOTIDE SEQUENCE</scope>
    <source>
        <strain evidence="2">S8</strain>
    </source>
</reference>
<feature type="transmembrane region" description="Helical" evidence="1">
    <location>
        <begin position="112"/>
        <end position="136"/>
    </location>
</feature>
<feature type="transmembrane region" description="Helical" evidence="1">
    <location>
        <begin position="73"/>
        <end position="100"/>
    </location>
</feature>
<keyword evidence="1" id="KW-1133">Transmembrane helix</keyword>
<feature type="transmembrane region" description="Helical" evidence="1">
    <location>
        <begin position="12"/>
        <end position="30"/>
    </location>
</feature>
<feature type="transmembrane region" description="Helical" evidence="1">
    <location>
        <begin position="42"/>
        <end position="61"/>
    </location>
</feature>